<dbReference type="Gene3D" id="2.10.60.10">
    <property type="entry name" value="CD59"/>
    <property type="match status" value="1"/>
</dbReference>
<dbReference type="SUPFAM" id="SSF57302">
    <property type="entry name" value="Snake toxin-like"/>
    <property type="match status" value="1"/>
</dbReference>
<gene>
    <name evidence="3" type="ORF">GDO81_030244</name>
</gene>
<sequence length="156" mass="16493">EAKIIAFARSCLPSSQCDINGSFTMKQGTSRLANTCCRSDSCTPTVPELPAISTAANGVVCPSCISVGSSWCDMVDTMQCTGDEKMCIAQTTDTGSFKVAFRGCATKTLCDIGDQSETIRGVTTKTNLTCTNGGMSVQKVVLTPAIVCLLLQKFFF</sequence>
<dbReference type="PANTHER" id="PTHR20914">
    <property type="entry name" value="LY6/PLAUR DOMAIN-CONTAINING PROTEIN 8"/>
    <property type="match status" value="1"/>
</dbReference>
<dbReference type="CDD" id="cd23572">
    <property type="entry name" value="TFP_LU_ECD_PINLYP_rpt2"/>
    <property type="match status" value="1"/>
</dbReference>
<evidence type="ECO:0000256" key="2">
    <source>
        <dbReference type="ARBA" id="ARBA00022525"/>
    </source>
</evidence>
<evidence type="ECO:0000313" key="3">
    <source>
        <dbReference type="EMBL" id="KAG8540828.1"/>
    </source>
</evidence>
<evidence type="ECO:0008006" key="5">
    <source>
        <dbReference type="Google" id="ProtNLM"/>
    </source>
</evidence>
<protein>
    <recommendedName>
        <fullName evidence="5">UPAR/Ly6 domain-containing protein</fullName>
    </recommendedName>
</protein>
<dbReference type="InterPro" id="IPR045860">
    <property type="entry name" value="Snake_toxin-like_sf"/>
</dbReference>
<evidence type="ECO:0000256" key="1">
    <source>
        <dbReference type="ARBA" id="ARBA00004613"/>
    </source>
</evidence>
<reference evidence="3" key="1">
    <citation type="thesis" date="2020" institute="ProQuest LLC" country="789 East Eisenhower Parkway, Ann Arbor, MI, USA">
        <title>Comparative Genomics and Chromosome Evolution.</title>
        <authorList>
            <person name="Mudd A.B."/>
        </authorList>
    </citation>
    <scope>NUCLEOTIDE SEQUENCE</scope>
    <source>
        <strain evidence="3">237g6f4</strain>
        <tissue evidence="3">Blood</tissue>
    </source>
</reference>
<keyword evidence="2" id="KW-0964">Secreted</keyword>
<keyword evidence="4" id="KW-1185">Reference proteome</keyword>
<organism evidence="3 4">
    <name type="scientific">Engystomops pustulosus</name>
    <name type="common">Tungara frog</name>
    <name type="synonym">Physalaemus pustulosus</name>
    <dbReference type="NCBI Taxonomy" id="76066"/>
    <lineage>
        <taxon>Eukaryota</taxon>
        <taxon>Metazoa</taxon>
        <taxon>Chordata</taxon>
        <taxon>Craniata</taxon>
        <taxon>Vertebrata</taxon>
        <taxon>Euteleostomi</taxon>
        <taxon>Amphibia</taxon>
        <taxon>Batrachia</taxon>
        <taxon>Anura</taxon>
        <taxon>Neobatrachia</taxon>
        <taxon>Hyloidea</taxon>
        <taxon>Leptodactylidae</taxon>
        <taxon>Leiuperinae</taxon>
        <taxon>Engystomops</taxon>
    </lineage>
</organism>
<comment type="subcellular location">
    <subcellularLocation>
        <location evidence="1">Secreted</location>
    </subcellularLocation>
</comment>
<dbReference type="EMBL" id="WNYA01009202">
    <property type="protein sequence ID" value="KAG8540828.1"/>
    <property type="molecule type" value="Genomic_DNA"/>
</dbReference>
<dbReference type="Proteomes" id="UP000824782">
    <property type="component" value="Unassembled WGS sequence"/>
</dbReference>
<evidence type="ECO:0000313" key="4">
    <source>
        <dbReference type="Proteomes" id="UP000824782"/>
    </source>
</evidence>
<dbReference type="PANTHER" id="PTHR20914:SF25">
    <property type="entry name" value="PHOSPHOLIPASE A2 INHIBITOR AND LY6_PLAUR DOMAIN-CONTAINING PROTEIN"/>
    <property type="match status" value="1"/>
</dbReference>
<accession>A0AAV6YXH0</accession>
<proteinExistence type="predicted"/>
<name>A0AAV6YXH0_ENGPU</name>
<dbReference type="AlphaFoldDB" id="A0AAV6YXH0"/>
<feature type="non-terminal residue" evidence="3">
    <location>
        <position position="1"/>
    </location>
</feature>
<dbReference type="GO" id="GO:0005576">
    <property type="term" value="C:extracellular region"/>
    <property type="evidence" value="ECO:0007669"/>
    <property type="project" value="UniProtKB-SubCell"/>
</dbReference>
<dbReference type="InterPro" id="IPR050918">
    <property type="entry name" value="CNF-like_PLA2_Inhibitor"/>
</dbReference>
<comment type="caution">
    <text evidence="3">The sequence shown here is derived from an EMBL/GenBank/DDBJ whole genome shotgun (WGS) entry which is preliminary data.</text>
</comment>